<dbReference type="PRINTS" id="PR00111">
    <property type="entry name" value="ABHYDROLASE"/>
</dbReference>
<dbReference type="PANTHER" id="PTHR43689:SF8">
    <property type="entry name" value="ALPHA_BETA-HYDROLASES SUPERFAMILY PROTEIN"/>
    <property type="match status" value="1"/>
</dbReference>
<proteinExistence type="predicted"/>
<gene>
    <name evidence="3" type="ORF">LGLO00237_LOCUS31711</name>
</gene>
<protein>
    <recommendedName>
        <fullName evidence="2">AB hydrolase-1 domain-containing protein</fullName>
    </recommendedName>
</protein>
<dbReference type="PANTHER" id="PTHR43689">
    <property type="entry name" value="HYDROLASE"/>
    <property type="match status" value="1"/>
</dbReference>
<feature type="transmembrane region" description="Helical" evidence="1">
    <location>
        <begin position="88"/>
        <end position="107"/>
    </location>
</feature>
<dbReference type="SUPFAM" id="SSF53474">
    <property type="entry name" value="alpha/beta-Hydrolases"/>
    <property type="match status" value="1"/>
</dbReference>
<keyword evidence="1" id="KW-0812">Transmembrane</keyword>
<reference evidence="3" key="1">
    <citation type="submission" date="2021-01" db="EMBL/GenBank/DDBJ databases">
        <authorList>
            <person name="Corre E."/>
            <person name="Pelletier E."/>
            <person name="Niang G."/>
            <person name="Scheremetjew M."/>
            <person name="Finn R."/>
            <person name="Kale V."/>
            <person name="Holt S."/>
            <person name="Cochrane G."/>
            <person name="Meng A."/>
            <person name="Brown T."/>
            <person name="Cohen L."/>
        </authorList>
    </citation>
    <scope>NUCLEOTIDE SEQUENCE</scope>
    <source>
        <strain evidence="3">CCCM811</strain>
    </source>
</reference>
<dbReference type="GO" id="GO:0003824">
    <property type="term" value="F:catalytic activity"/>
    <property type="evidence" value="ECO:0007669"/>
    <property type="project" value="InterPro"/>
</dbReference>
<keyword evidence="1" id="KW-0472">Membrane</keyword>
<accession>A0A7S4DZ52</accession>
<dbReference type="EMBL" id="HBIV01045199">
    <property type="protein sequence ID" value="CAE0679926.1"/>
    <property type="molecule type" value="Transcribed_RNA"/>
</dbReference>
<evidence type="ECO:0000256" key="1">
    <source>
        <dbReference type="SAM" id="Phobius"/>
    </source>
</evidence>
<evidence type="ECO:0000259" key="2">
    <source>
        <dbReference type="Pfam" id="PF00561"/>
    </source>
</evidence>
<dbReference type="Pfam" id="PF00561">
    <property type="entry name" value="Abhydrolase_1"/>
    <property type="match status" value="1"/>
</dbReference>
<feature type="domain" description="AB hydrolase-1" evidence="2">
    <location>
        <begin position="249"/>
        <end position="493"/>
    </location>
</feature>
<feature type="transmembrane region" description="Helical" evidence="1">
    <location>
        <begin position="147"/>
        <end position="165"/>
    </location>
</feature>
<feature type="transmembrane region" description="Helical" evidence="1">
    <location>
        <begin position="114"/>
        <end position="135"/>
    </location>
</feature>
<feature type="transmembrane region" description="Helical" evidence="1">
    <location>
        <begin position="349"/>
        <end position="366"/>
    </location>
</feature>
<dbReference type="AlphaFoldDB" id="A0A7S4DZ52"/>
<keyword evidence="1" id="KW-1133">Transmembrane helix</keyword>
<sequence length="516" mass="58904">MFFASSPLHNSHIDEEQTCCDTDGSLERCCSHCWFLMTCLTCYVYSALLRLVVVIDLAITLVFFLRHISNEDFVKAEITDYNFSKSAIFVMILSTVRNFLLFFCYAYKYQTYHSTFITATSLTAFSVIFLSIKLVFCIGESHTALDITLASLIMSLSSYFLYGIVRRRRIYVPPRRKEYRHDYEKLSETDTSAVDVDVEAPEPRERLKSFPEGMNPVTLSESYSRFVDMDGVSVHYRHHKADDRKKSKPAIVLLHGFGGSVFSWKKIWPMLRKDSGRDLLAFDLPGFGLTSRPIEDAWEHNPYTQQFSLMLLFKLMDYLRIKKATFLGHGSGGALALLAAAMRPKRVETVVLVSPAIYTSGFPTFLRSLFRTRLGKSIVTDLVRSEMGELLLRRSYHDKKRLSPDVLQTYKNLLKVTNWDSALLEMTRVPPTVKVETKVSLVECPIAIIHGLNDKLIPITESKRLLLSLERHGQRGDLVVIDQCGHVPHEEKPEEFADVVLECLKNFGSPIETISE</sequence>
<evidence type="ECO:0000313" key="3">
    <source>
        <dbReference type="EMBL" id="CAE0679926.1"/>
    </source>
</evidence>
<dbReference type="InterPro" id="IPR029058">
    <property type="entry name" value="AB_hydrolase_fold"/>
</dbReference>
<dbReference type="InterPro" id="IPR000073">
    <property type="entry name" value="AB_hydrolase_1"/>
</dbReference>
<dbReference type="PRINTS" id="PR00412">
    <property type="entry name" value="EPOXHYDRLASE"/>
</dbReference>
<feature type="transmembrane region" description="Helical" evidence="1">
    <location>
        <begin position="324"/>
        <end position="343"/>
    </location>
</feature>
<dbReference type="Gene3D" id="3.40.50.1820">
    <property type="entry name" value="alpha/beta hydrolase"/>
    <property type="match status" value="1"/>
</dbReference>
<organism evidence="3">
    <name type="scientific">Lotharella globosa</name>
    <dbReference type="NCBI Taxonomy" id="91324"/>
    <lineage>
        <taxon>Eukaryota</taxon>
        <taxon>Sar</taxon>
        <taxon>Rhizaria</taxon>
        <taxon>Cercozoa</taxon>
        <taxon>Chlorarachniophyceae</taxon>
        <taxon>Lotharella</taxon>
    </lineage>
</organism>
<feature type="transmembrane region" description="Helical" evidence="1">
    <location>
        <begin position="47"/>
        <end position="68"/>
    </location>
</feature>
<dbReference type="InterPro" id="IPR000639">
    <property type="entry name" value="Epox_hydrolase-like"/>
</dbReference>
<name>A0A7S4DZ52_9EUKA</name>